<accession>A0A2A9MHY7</accession>
<dbReference type="KEGG" id="bbes:BESB_058990"/>
<dbReference type="Pfam" id="PF00244">
    <property type="entry name" value="14-3-3"/>
    <property type="match status" value="1"/>
</dbReference>
<evidence type="ECO:0000256" key="2">
    <source>
        <dbReference type="SAM" id="MobiDB-lite"/>
    </source>
</evidence>
<feature type="compositionally biased region" description="Basic and acidic residues" evidence="2">
    <location>
        <begin position="67"/>
        <end position="94"/>
    </location>
</feature>
<dbReference type="InterPro" id="IPR036815">
    <property type="entry name" value="14-3-3_dom_sf"/>
</dbReference>
<dbReference type="EMBL" id="NWUJ01000005">
    <property type="protein sequence ID" value="PFH35012.1"/>
    <property type="molecule type" value="Genomic_DNA"/>
</dbReference>
<dbReference type="RefSeq" id="XP_029219021.1">
    <property type="nucleotide sequence ID" value="XM_029364313.1"/>
</dbReference>
<dbReference type="SUPFAM" id="SSF48445">
    <property type="entry name" value="14-3-3 protein"/>
    <property type="match status" value="1"/>
</dbReference>
<evidence type="ECO:0000256" key="1">
    <source>
        <dbReference type="ARBA" id="ARBA00006141"/>
    </source>
</evidence>
<sequence>MEEILRSIPSAIAGPAEMLLTAVTLSPRLAAGQTSMAPPGRRFNTLAKKEIHEMALRMMKGVGTESQSHRQRDRREDHSTPRVSSEERREKEKVAAATGFRLDDVLAFRKLVRATMNATLASASLREKDPVLAETTLAMGIFSIPRDAQRRITDTDRWRRLFPSARGERPTEVLTLLFLALMAEACRRFDEADVYIIQLLVCKATRHEELAPEERRCVQRAFNRRLQRSKNSWKHVLALEKALEVRASSSHGNRAFQMTELSAYKARLKDEIVRHCYSIVWAVTHLIMALPWSTDTRLFSHKCIATAFRQVTQFTDSMPQYQCLQLAKANYKRAIDIAKTDPSVGTCDMLRIETLISWANFLFYNLEKRGEALDSARQTLQECTGKLDTVPEEHYGEVVEALQTLMKTIRRWSQETRKDAVYDWWAST</sequence>
<keyword evidence="5" id="KW-1185">Reference proteome</keyword>
<dbReference type="Gene3D" id="1.20.190.20">
    <property type="entry name" value="14-3-3 domain"/>
    <property type="match status" value="1"/>
</dbReference>
<proteinExistence type="inferred from homology"/>
<feature type="region of interest" description="Disordered" evidence="2">
    <location>
        <begin position="62"/>
        <end position="94"/>
    </location>
</feature>
<name>A0A2A9MHY7_BESBE</name>
<dbReference type="SMART" id="SM00101">
    <property type="entry name" value="14_3_3"/>
    <property type="match status" value="1"/>
</dbReference>
<dbReference type="InterPro" id="IPR023410">
    <property type="entry name" value="14-3-3_domain"/>
</dbReference>
<dbReference type="VEuPathDB" id="ToxoDB:BESB_058990"/>
<dbReference type="STRING" id="94643.A0A2A9MHY7"/>
<evidence type="ECO:0000313" key="5">
    <source>
        <dbReference type="Proteomes" id="UP000224006"/>
    </source>
</evidence>
<gene>
    <name evidence="4" type="ORF">BESB_058990</name>
</gene>
<dbReference type="AlphaFoldDB" id="A0A2A9MHY7"/>
<evidence type="ECO:0000259" key="3">
    <source>
        <dbReference type="SMART" id="SM00101"/>
    </source>
</evidence>
<dbReference type="GeneID" id="40310827"/>
<dbReference type="Proteomes" id="UP000224006">
    <property type="component" value="Chromosome V"/>
</dbReference>
<evidence type="ECO:0000313" key="4">
    <source>
        <dbReference type="EMBL" id="PFH35012.1"/>
    </source>
</evidence>
<feature type="domain" description="14-3-3" evidence="3">
    <location>
        <begin position="177"/>
        <end position="426"/>
    </location>
</feature>
<protein>
    <submittedName>
        <fullName evidence="4">14-3-3 superfamily protein</fullName>
    </submittedName>
</protein>
<dbReference type="PANTHER" id="PTHR18860">
    <property type="entry name" value="14-3-3 PROTEIN"/>
    <property type="match status" value="1"/>
</dbReference>
<dbReference type="InterPro" id="IPR000308">
    <property type="entry name" value="14-3-3"/>
</dbReference>
<comment type="caution">
    <text evidence="4">The sequence shown here is derived from an EMBL/GenBank/DDBJ whole genome shotgun (WGS) entry which is preliminary data.</text>
</comment>
<dbReference type="OrthoDB" id="329136at2759"/>
<organism evidence="4 5">
    <name type="scientific">Besnoitia besnoiti</name>
    <name type="common">Apicomplexan protozoan</name>
    <dbReference type="NCBI Taxonomy" id="94643"/>
    <lineage>
        <taxon>Eukaryota</taxon>
        <taxon>Sar</taxon>
        <taxon>Alveolata</taxon>
        <taxon>Apicomplexa</taxon>
        <taxon>Conoidasida</taxon>
        <taxon>Coccidia</taxon>
        <taxon>Eucoccidiorida</taxon>
        <taxon>Eimeriorina</taxon>
        <taxon>Sarcocystidae</taxon>
        <taxon>Besnoitia</taxon>
    </lineage>
</organism>
<reference evidence="4 5" key="1">
    <citation type="submission" date="2017-09" db="EMBL/GenBank/DDBJ databases">
        <title>Genome sequencing of Besnoitia besnoiti strain Bb-Ger1.</title>
        <authorList>
            <person name="Schares G."/>
            <person name="Venepally P."/>
            <person name="Lorenzi H.A."/>
        </authorList>
    </citation>
    <scope>NUCLEOTIDE SEQUENCE [LARGE SCALE GENOMIC DNA]</scope>
    <source>
        <strain evidence="4 5">Bb-Ger1</strain>
    </source>
</reference>
<comment type="similarity">
    <text evidence="1">Belongs to the 14-3-3 family.</text>
</comment>